<dbReference type="KEGG" id="lao:AOX59_11945"/>
<dbReference type="AlphaFoldDB" id="A0A0U3W807"/>
<name>A0A0U3W807_9BACI</name>
<evidence type="ECO:0000313" key="1">
    <source>
        <dbReference type="EMBL" id="ALX49234.1"/>
    </source>
</evidence>
<keyword evidence="2" id="KW-1185">Reference proteome</keyword>
<accession>A0A0U3W807</accession>
<organism evidence="1 2">
    <name type="scientific">Lentibacillus amyloliquefaciens</name>
    <dbReference type="NCBI Taxonomy" id="1472767"/>
    <lineage>
        <taxon>Bacteria</taxon>
        <taxon>Bacillati</taxon>
        <taxon>Bacillota</taxon>
        <taxon>Bacilli</taxon>
        <taxon>Bacillales</taxon>
        <taxon>Bacillaceae</taxon>
        <taxon>Lentibacillus</taxon>
    </lineage>
</organism>
<sequence length="122" mass="13500">MATKANTFTLGINENAVINTAVRIADPTIVHLNPTNVTDAETNISSVTKEKNTNMAITTAVRVVDPMTVPLNPTNVTDAGINRRIITTITSMTALKWSRSIRAHLLHRMQVNIPLWIRNQQN</sequence>
<proteinExistence type="predicted"/>
<protein>
    <submittedName>
        <fullName evidence="1">Uncharacterized protein</fullName>
    </submittedName>
</protein>
<gene>
    <name evidence="1" type="ORF">AOX59_11945</name>
</gene>
<dbReference type="STRING" id="1472767.AOX59_11945"/>
<evidence type="ECO:0000313" key="2">
    <source>
        <dbReference type="Proteomes" id="UP000050331"/>
    </source>
</evidence>
<dbReference type="Proteomes" id="UP000050331">
    <property type="component" value="Chromosome"/>
</dbReference>
<reference evidence="1 2" key="1">
    <citation type="submission" date="2016-01" db="EMBL/GenBank/DDBJ databases">
        <title>Complete genome sequence of strain Lentibacillus amyloliquefaciens LAM0015T isolated from saline sediment.</title>
        <authorList>
            <person name="Wang J.-L."/>
            <person name="He M.-X."/>
        </authorList>
    </citation>
    <scope>NUCLEOTIDE SEQUENCE [LARGE SCALE GENOMIC DNA]</scope>
    <source>
        <strain evidence="1 2">LAM0015</strain>
    </source>
</reference>
<dbReference type="EMBL" id="CP013862">
    <property type="protein sequence ID" value="ALX49234.1"/>
    <property type="molecule type" value="Genomic_DNA"/>
</dbReference>